<dbReference type="EMBL" id="CP001344">
    <property type="protein sequence ID" value="ACL44006.1"/>
    <property type="molecule type" value="Genomic_DNA"/>
</dbReference>
<accession>B8HQL6</accession>
<organism evidence="1">
    <name type="scientific">Cyanothece sp. (strain PCC 7425 / ATCC 29141)</name>
    <dbReference type="NCBI Taxonomy" id="395961"/>
    <lineage>
        <taxon>Bacteria</taxon>
        <taxon>Bacillati</taxon>
        <taxon>Cyanobacteriota</taxon>
        <taxon>Cyanophyceae</taxon>
        <taxon>Gomontiellales</taxon>
        <taxon>Cyanothecaceae</taxon>
        <taxon>Cyanothece</taxon>
    </lineage>
</organism>
<dbReference type="eggNOG" id="ENOG50339P4">
    <property type="taxonomic scope" value="Bacteria"/>
</dbReference>
<sequence>MCRKLLTAPKSEVCLTKANKNQLDLLQACSIRLRLLRYQLNPWLILAIAPFKLMFSSGLQRTQTQIRYMRAISKINFTGVYGFLNDLLW</sequence>
<gene>
    <name evidence="1" type="ordered locus">Cyan7425_1636</name>
</gene>
<dbReference type="HOGENOM" id="CLU_2449687_0_0_3"/>
<dbReference type="KEGG" id="cyn:Cyan7425_1636"/>
<name>B8HQL6_CYAP4</name>
<dbReference type="AlphaFoldDB" id="B8HQL6"/>
<protein>
    <submittedName>
        <fullName evidence="1">Uncharacterized protein</fullName>
    </submittedName>
</protein>
<reference evidence="1" key="1">
    <citation type="submission" date="2009-01" db="EMBL/GenBank/DDBJ databases">
        <title>Complete sequence of chromosome Cyanothece sp. PCC 7425.</title>
        <authorList>
            <consortium name="US DOE Joint Genome Institute"/>
            <person name="Lucas S."/>
            <person name="Copeland A."/>
            <person name="Lapidus A."/>
            <person name="Glavina del Rio T."/>
            <person name="Dalin E."/>
            <person name="Tice H."/>
            <person name="Bruce D."/>
            <person name="Goodwin L."/>
            <person name="Pitluck S."/>
            <person name="Sims D."/>
            <person name="Meineke L."/>
            <person name="Brettin T."/>
            <person name="Detter J.C."/>
            <person name="Han C."/>
            <person name="Larimer F."/>
            <person name="Land M."/>
            <person name="Hauser L."/>
            <person name="Kyrpides N."/>
            <person name="Ovchinnikova G."/>
            <person name="Liberton M."/>
            <person name="Stoeckel J."/>
            <person name="Banerjee A."/>
            <person name="Singh A."/>
            <person name="Page L."/>
            <person name="Sato H."/>
            <person name="Zhao L."/>
            <person name="Sherman L."/>
            <person name="Pakrasi H."/>
            <person name="Richardson P."/>
        </authorList>
    </citation>
    <scope>NUCLEOTIDE SEQUENCE</scope>
    <source>
        <strain evidence="1">PCC 7425</strain>
    </source>
</reference>
<proteinExistence type="predicted"/>
<dbReference type="STRING" id="395961.Cyan7425_1636"/>
<evidence type="ECO:0000313" key="1">
    <source>
        <dbReference type="EMBL" id="ACL44006.1"/>
    </source>
</evidence>